<evidence type="ECO:0000256" key="1">
    <source>
        <dbReference type="ARBA" id="ARBA00022563"/>
    </source>
</evidence>
<organism evidence="6 7">
    <name type="scientific">Rariglobus hedericola</name>
    <dbReference type="NCBI Taxonomy" id="2597822"/>
    <lineage>
        <taxon>Bacteria</taxon>
        <taxon>Pseudomonadati</taxon>
        <taxon>Verrucomicrobiota</taxon>
        <taxon>Opitutia</taxon>
        <taxon>Opitutales</taxon>
        <taxon>Opitutaceae</taxon>
        <taxon>Rariglobus</taxon>
    </lineage>
</organism>
<protein>
    <recommendedName>
        <fullName evidence="3 4">Formyltetrahydrofolate deformylase</fullName>
        <ecNumber evidence="3 4">3.5.1.10</ecNumber>
    </recommendedName>
    <alternativeName>
        <fullName evidence="3">Formyl-FH(4) hydrolase</fullName>
    </alternativeName>
</protein>
<evidence type="ECO:0000313" key="6">
    <source>
        <dbReference type="EMBL" id="TSJ79388.1"/>
    </source>
</evidence>
<comment type="function">
    <text evidence="3">Catalyzes the hydrolysis of 10-formyltetrahydrofolate (formyl-FH4) to formate and tetrahydrofolate (FH4).</text>
</comment>
<dbReference type="CDD" id="cd04875">
    <property type="entry name" value="ACT_F4HF-DF"/>
    <property type="match status" value="1"/>
</dbReference>
<evidence type="ECO:0000256" key="3">
    <source>
        <dbReference type="HAMAP-Rule" id="MF_01927"/>
    </source>
</evidence>
<evidence type="ECO:0000256" key="4">
    <source>
        <dbReference type="NCBIfam" id="TIGR00655"/>
    </source>
</evidence>
<dbReference type="InterPro" id="IPR044074">
    <property type="entry name" value="PurU_ACT"/>
</dbReference>
<dbReference type="HAMAP" id="MF_01927">
    <property type="entry name" value="PurU"/>
    <property type="match status" value="1"/>
</dbReference>
<dbReference type="Proteomes" id="UP000315648">
    <property type="component" value="Unassembled WGS sequence"/>
</dbReference>
<accession>A0A556QRX1</accession>
<comment type="pathway">
    <text evidence="3">Purine metabolism; IMP biosynthesis via de novo pathway; formate from 10-formyl-5,6,7,8-tetrahydrofolate: step 1/1.</text>
</comment>
<dbReference type="InterPro" id="IPR002376">
    <property type="entry name" value="Formyl_transf_N"/>
</dbReference>
<dbReference type="InterPro" id="IPR041729">
    <property type="entry name" value="Formyl-FH4-Hydrolase_C"/>
</dbReference>
<dbReference type="NCBIfam" id="NF004684">
    <property type="entry name" value="PRK06027.1"/>
    <property type="match status" value="1"/>
</dbReference>
<keyword evidence="1 3" id="KW-0554">One-carbon metabolism</keyword>
<dbReference type="CDD" id="cd08648">
    <property type="entry name" value="FMT_core_Formyl-FH4-Hydrolase_C"/>
    <property type="match status" value="1"/>
</dbReference>
<proteinExistence type="inferred from homology"/>
<dbReference type="RefSeq" id="WP_144229897.1">
    <property type="nucleotide sequence ID" value="NZ_CBCRVV010000007.1"/>
</dbReference>
<dbReference type="AlphaFoldDB" id="A0A556QRX1"/>
<sequence length="287" mass="31702">MSSATTAPMLVALLHGPDRPGLVARVAGWIFEQGGNIIHADQHRDMVSGVFFQRIEWVPSEGAASADTVAFYAFAASIGMQARVISSIHRPRVAIFVSKFDHCLHDLVLRWKSGEYTCDVVAIISNHRELESIAQGYGIPFHHIPVTAATKAESEAAQLALLRSLDVELVILARYMQVLSDDFLKEFSRSVINIHHSFLPAFAGGKPYHQAAERGVKLIGATAHYATAVLDDGPIIQQDVTRVTHRHGVEDLVRKGRDLEKIVLAQAVRWHLESRVLVYGNKTVVFD</sequence>
<dbReference type="OrthoDB" id="9806170at2"/>
<keyword evidence="3" id="KW-0658">Purine biosynthesis</keyword>
<comment type="similarity">
    <text evidence="3">Belongs to the PurU family.</text>
</comment>
<dbReference type="Gene3D" id="3.30.70.260">
    <property type="match status" value="1"/>
</dbReference>
<dbReference type="SUPFAM" id="SSF55021">
    <property type="entry name" value="ACT-like"/>
    <property type="match status" value="1"/>
</dbReference>
<dbReference type="GO" id="GO:0006189">
    <property type="term" value="P:'de novo' IMP biosynthetic process"/>
    <property type="evidence" value="ECO:0007669"/>
    <property type="project" value="UniProtKB-UniRule"/>
</dbReference>
<dbReference type="GO" id="GO:0008864">
    <property type="term" value="F:formyltetrahydrofolate deformylase activity"/>
    <property type="evidence" value="ECO:0007669"/>
    <property type="project" value="UniProtKB-UniRule"/>
</dbReference>
<dbReference type="PANTHER" id="PTHR42706">
    <property type="entry name" value="FORMYLTETRAHYDROFOLATE DEFORMYLASE"/>
    <property type="match status" value="1"/>
</dbReference>
<dbReference type="SUPFAM" id="SSF53328">
    <property type="entry name" value="Formyltransferase"/>
    <property type="match status" value="1"/>
</dbReference>
<gene>
    <name evidence="3 6" type="primary">purU</name>
    <name evidence="6" type="ORF">FPL22_08895</name>
</gene>
<feature type="active site" evidence="3">
    <location>
        <position position="231"/>
    </location>
</feature>
<dbReference type="GO" id="GO:0006730">
    <property type="term" value="P:one-carbon metabolic process"/>
    <property type="evidence" value="ECO:0007669"/>
    <property type="project" value="UniProtKB-KW"/>
</dbReference>
<evidence type="ECO:0000256" key="2">
    <source>
        <dbReference type="ARBA" id="ARBA00022801"/>
    </source>
</evidence>
<reference evidence="6 7" key="1">
    <citation type="submission" date="2019-07" db="EMBL/GenBank/DDBJ databases">
        <title>Description of 53C-WASEF.</title>
        <authorList>
            <person name="Pitt A."/>
            <person name="Hahn M.W."/>
        </authorList>
    </citation>
    <scope>NUCLEOTIDE SEQUENCE [LARGE SCALE GENOMIC DNA]</scope>
    <source>
        <strain evidence="6 7">53C-WASEF</strain>
    </source>
</reference>
<dbReference type="Gene3D" id="3.40.50.170">
    <property type="entry name" value="Formyl transferase, N-terminal domain"/>
    <property type="match status" value="1"/>
</dbReference>
<dbReference type="PANTHER" id="PTHR42706:SF1">
    <property type="entry name" value="FORMYLTETRAHYDROFOLATE DEFORMYLASE 2, MITOCHONDRIAL"/>
    <property type="match status" value="1"/>
</dbReference>
<dbReference type="EMBL" id="VMBG01000001">
    <property type="protein sequence ID" value="TSJ79388.1"/>
    <property type="molecule type" value="Genomic_DNA"/>
</dbReference>
<dbReference type="PIRSF" id="PIRSF036480">
    <property type="entry name" value="FormyFH4_hydr"/>
    <property type="match status" value="1"/>
</dbReference>
<dbReference type="InterPro" id="IPR004810">
    <property type="entry name" value="PurU"/>
</dbReference>
<dbReference type="UniPathway" id="UPA00074">
    <property type="reaction ID" value="UER00170"/>
</dbReference>
<keyword evidence="2 3" id="KW-0378">Hydrolase</keyword>
<comment type="caution">
    <text evidence="6">The sequence shown here is derived from an EMBL/GenBank/DDBJ whole genome shotgun (WGS) entry which is preliminary data.</text>
</comment>
<evidence type="ECO:0000259" key="5">
    <source>
        <dbReference type="Pfam" id="PF00551"/>
    </source>
</evidence>
<dbReference type="InterPro" id="IPR036477">
    <property type="entry name" value="Formyl_transf_N_sf"/>
</dbReference>
<feature type="domain" description="Formyl transferase N-terminal" evidence="5">
    <location>
        <begin position="92"/>
        <end position="268"/>
    </location>
</feature>
<name>A0A556QRX1_9BACT</name>
<dbReference type="EC" id="3.5.1.10" evidence="3 4"/>
<dbReference type="InterPro" id="IPR045865">
    <property type="entry name" value="ACT-like_dom_sf"/>
</dbReference>
<comment type="catalytic activity">
    <reaction evidence="3">
        <text>(6R)-10-formyltetrahydrofolate + H2O = (6S)-5,6,7,8-tetrahydrofolate + formate + H(+)</text>
        <dbReference type="Rhea" id="RHEA:19833"/>
        <dbReference type="ChEBI" id="CHEBI:15377"/>
        <dbReference type="ChEBI" id="CHEBI:15378"/>
        <dbReference type="ChEBI" id="CHEBI:15740"/>
        <dbReference type="ChEBI" id="CHEBI:57453"/>
        <dbReference type="ChEBI" id="CHEBI:195366"/>
        <dbReference type="EC" id="3.5.1.10"/>
    </reaction>
</comment>
<dbReference type="PRINTS" id="PR01575">
    <property type="entry name" value="FFH4HYDRLASE"/>
</dbReference>
<dbReference type="NCBIfam" id="TIGR00655">
    <property type="entry name" value="PurU"/>
    <property type="match status" value="1"/>
</dbReference>
<keyword evidence="7" id="KW-1185">Reference proteome</keyword>
<dbReference type="Pfam" id="PF00551">
    <property type="entry name" value="Formyl_trans_N"/>
    <property type="match status" value="1"/>
</dbReference>
<evidence type="ECO:0000313" key="7">
    <source>
        <dbReference type="Proteomes" id="UP000315648"/>
    </source>
</evidence>